<proteinExistence type="predicted"/>
<dbReference type="AlphaFoldDB" id="A0A915LRJ2"/>
<sequence>MCPRSLWKLGKIQKMITDRTAELKVGDKVIVRPINLLYPLETENEELEEQSKKESKVVLVESEEKVGLGLEEDRIKLEEKLNRVRNGKHFLIFQQQQ</sequence>
<keyword evidence="1" id="KW-1185">Reference proteome</keyword>
<dbReference type="Proteomes" id="UP000887561">
    <property type="component" value="Unplaced"/>
</dbReference>
<accession>A0A915LRJ2</accession>
<evidence type="ECO:0000313" key="1">
    <source>
        <dbReference type="Proteomes" id="UP000887561"/>
    </source>
</evidence>
<dbReference type="WBParaSite" id="scaffold17365_cov147.g18591">
    <property type="protein sequence ID" value="scaffold17365_cov147.g18591"/>
    <property type="gene ID" value="scaffold17365_cov147.g18591"/>
</dbReference>
<evidence type="ECO:0000313" key="2">
    <source>
        <dbReference type="WBParaSite" id="scaffold17365_cov147.g18591"/>
    </source>
</evidence>
<name>A0A915LRJ2_MELJA</name>
<reference evidence="2" key="1">
    <citation type="submission" date="2022-11" db="UniProtKB">
        <authorList>
            <consortium name="WormBaseParasite"/>
        </authorList>
    </citation>
    <scope>IDENTIFICATION</scope>
</reference>
<organism evidence="1 2">
    <name type="scientific">Meloidogyne javanica</name>
    <name type="common">Root-knot nematode worm</name>
    <dbReference type="NCBI Taxonomy" id="6303"/>
    <lineage>
        <taxon>Eukaryota</taxon>
        <taxon>Metazoa</taxon>
        <taxon>Ecdysozoa</taxon>
        <taxon>Nematoda</taxon>
        <taxon>Chromadorea</taxon>
        <taxon>Rhabditida</taxon>
        <taxon>Tylenchina</taxon>
        <taxon>Tylenchomorpha</taxon>
        <taxon>Tylenchoidea</taxon>
        <taxon>Meloidogynidae</taxon>
        <taxon>Meloidogyninae</taxon>
        <taxon>Meloidogyne</taxon>
        <taxon>Meloidogyne incognita group</taxon>
    </lineage>
</organism>
<protein>
    <submittedName>
        <fullName evidence="2">DUF5641 domain-containing protein</fullName>
    </submittedName>
</protein>